<accession>C0QHQ1</accession>
<dbReference type="SUPFAM" id="SSF53822">
    <property type="entry name" value="Periplasmic binding protein-like I"/>
    <property type="match status" value="1"/>
</dbReference>
<comment type="similarity">
    <text evidence="1">Belongs to the leucine-binding protein family.</text>
</comment>
<evidence type="ECO:0000256" key="1">
    <source>
        <dbReference type="ARBA" id="ARBA00010062"/>
    </source>
</evidence>
<dbReference type="PANTHER" id="PTHR47151">
    <property type="entry name" value="LEU/ILE/VAL-BINDING ABC TRANSPORTER SUBUNIT"/>
    <property type="match status" value="1"/>
</dbReference>
<keyword evidence="3 5" id="KW-0732">Signal</keyword>
<dbReference type="KEGG" id="dat:HRM2_04950"/>
<feature type="chain" id="PRO_5002900597" evidence="5">
    <location>
        <begin position="25"/>
        <end position="378"/>
    </location>
</feature>
<evidence type="ECO:0000259" key="6">
    <source>
        <dbReference type="Pfam" id="PF13458"/>
    </source>
</evidence>
<dbReference type="Proteomes" id="UP000000442">
    <property type="component" value="Chromosome"/>
</dbReference>
<feature type="domain" description="Leucine-binding protein" evidence="6">
    <location>
        <begin position="27"/>
        <end position="367"/>
    </location>
</feature>
<keyword evidence="8" id="KW-1185">Reference proteome</keyword>
<name>C0QHQ1_DESAH</name>
<dbReference type="PRINTS" id="PR00337">
    <property type="entry name" value="LEUILEVALBP"/>
</dbReference>
<evidence type="ECO:0000313" key="7">
    <source>
        <dbReference type="EMBL" id="ACN13609.1"/>
    </source>
</evidence>
<feature type="signal peptide" evidence="5">
    <location>
        <begin position="1"/>
        <end position="24"/>
    </location>
</feature>
<protein>
    <submittedName>
        <fullName evidence="7">LivJ2</fullName>
    </submittedName>
</protein>
<dbReference type="Pfam" id="PF13458">
    <property type="entry name" value="Peripla_BP_6"/>
    <property type="match status" value="1"/>
</dbReference>
<evidence type="ECO:0000256" key="5">
    <source>
        <dbReference type="SAM" id="SignalP"/>
    </source>
</evidence>
<sequence length="378" mass="41499">MNKVFRLFFALLFCLALSGTQADASETIKIGVQAPTTGQYANEGQGIDQGVRLIAEQVNAKGGILGRQIEIFTCDDEGTAMKAAICAKDLVNKDVIAVIGSYTSTCAEAAQATYYREGILQTTDGTSDALTEHGYWTFFRNSFPNSAEATYTANYFINVKKYKKIAIVSDFSSYSTGLGDSVIGEIKKLGGNIVYQGKIKAGEQNYTPVLTNIKSTHPDVIYFSGYYNEAGLLRSQQMQLGVMADFYGSNACDNPDYIKLAGKYAEGSYLINVPSPELLPYDLAINFLKDYKAKYKMDPPSIWTLLNIDGMRAILHAIEETGTTDTKKLAEYLHTLKDYPGITGPIEWAPDGNRVGSAHQTYEYQADGSKKVIYPIVK</sequence>
<reference evidence="7 8" key="1">
    <citation type="journal article" date="2009" name="Environ. Microbiol.">
        <title>Genome sequence of Desulfobacterium autotrophicum HRM2, a marine sulfate reducer oxidizing organic carbon completely to carbon dioxide.</title>
        <authorList>
            <person name="Strittmatter A.W."/>
            <person name="Liesegang H."/>
            <person name="Rabus R."/>
            <person name="Decker I."/>
            <person name="Amann J."/>
            <person name="Andres S."/>
            <person name="Henne A."/>
            <person name="Fricke W.F."/>
            <person name="Martinez-Arias R."/>
            <person name="Bartels D."/>
            <person name="Goesmann A."/>
            <person name="Krause L."/>
            <person name="Puehler A."/>
            <person name="Klenk H.P."/>
            <person name="Richter M."/>
            <person name="Schuler M."/>
            <person name="Gloeckner F.O."/>
            <person name="Meyerdierks A."/>
            <person name="Gottschalk G."/>
            <person name="Amann R."/>
        </authorList>
    </citation>
    <scope>NUCLEOTIDE SEQUENCE [LARGE SCALE GENOMIC DNA]</scope>
    <source>
        <strain evidence="8">ATCC 43914 / DSM 3382 / HRM2</strain>
    </source>
</reference>
<proteinExistence type="inferred from homology"/>
<organism evidence="7 8">
    <name type="scientific">Desulforapulum autotrophicum (strain ATCC 43914 / DSM 3382 / VKM B-1955 / HRM2)</name>
    <name type="common">Desulfobacterium autotrophicum</name>
    <dbReference type="NCBI Taxonomy" id="177437"/>
    <lineage>
        <taxon>Bacteria</taxon>
        <taxon>Pseudomonadati</taxon>
        <taxon>Thermodesulfobacteriota</taxon>
        <taxon>Desulfobacteria</taxon>
        <taxon>Desulfobacterales</taxon>
        <taxon>Desulfobacteraceae</taxon>
        <taxon>Desulforapulum</taxon>
    </lineage>
</organism>
<dbReference type="PANTHER" id="PTHR47151:SF2">
    <property type="entry name" value="AMINO ACID BINDING PROTEIN"/>
    <property type="match status" value="1"/>
</dbReference>
<evidence type="ECO:0000256" key="4">
    <source>
        <dbReference type="ARBA" id="ARBA00022970"/>
    </source>
</evidence>
<dbReference type="HOGENOM" id="CLU_027128_1_0_7"/>
<dbReference type="Gene3D" id="3.40.50.2300">
    <property type="match status" value="2"/>
</dbReference>
<dbReference type="GO" id="GO:0006865">
    <property type="term" value="P:amino acid transport"/>
    <property type="evidence" value="ECO:0007669"/>
    <property type="project" value="UniProtKB-KW"/>
</dbReference>
<dbReference type="EMBL" id="CP001087">
    <property type="protein sequence ID" value="ACN13609.1"/>
    <property type="molecule type" value="Genomic_DNA"/>
</dbReference>
<dbReference type="AlphaFoldDB" id="C0QHQ1"/>
<dbReference type="RefSeq" id="WP_012662858.1">
    <property type="nucleotide sequence ID" value="NC_012108.1"/>
</dbReference>
<evidence type="ECO:0000256" key="3">
    <source>
        <dbReference type="ARBA" id="ARBA00022729"/>
    </source>
</evidence>
<gene>
    <name evidence="7" type="primary">livJ2</name>
    <name evidence="7" type="ordered locus">HRM2_04950</name>
</gene>
<dbReference type="InterPro" id="IPR028082">
    <property type="entry name" value="Peripla_BP_I"/>
</dbReference>
<dbReference type="InterPro" id="IPR028081">
    <property type="entry name" value="Leu-bd"/>
</dbReference>
<dbReference type="CDD" id="cd06342">
    <property type="entry name" value="PBP1_ABC_LIVBP-like"/>
    <property type="match status" value="1"/>
</dbReference>
<dbReference type="InterPro" id="IPR000709">
    <property type="entry name" value="Leu_Ile_Val-bd"/>
</dbReference>
<keyword evidence="2" id="KW-0813">Transport</keyword>
<evidence type="ECO:0000256" key="2">
    <source>
        <dbReference type="ARBA" id="ARBA00022448"/>
    </source>
</evidence>
<keyword evidence="4" id="KW-0029">Amino-acid transport</keyword>
<evidence type="ECO:0000313" key="8">
    <source>
        <dbReference type="Proteomes" id="UP000000442"/>
    </source>
</evidence>
<dbReference type="STRING" id="177437.HRM2_04950"/>
<dbReference type="eggNOG" id="COG0683">
    <property type="taxonomic scope" value="Bacteria"/>
</dbReference>
<dbReference type="OrthoDB" id="9772589at2"/>